<dbReference type="InterPro" id="IPR018247">
    <property type="entry name" value="EF_Hand_1_Ca_BS"/>
</dbReference>
<feature type="compositionally biased region" description="Basic and acidic residues" evidence="1">
    <location>
        <begin position="54"/>
        <end position="64"/>
    </location>
</feature>
<dbReference type="EMBL" id="ANOG01000394">
    <property type="protein sequence ID" value="EMI20268.1"/>
    <property type="molecule type" value="Genomic_DNA"/>
</dbReference>
<feature type="non-terminal residue" evidence="3">
    <location>
        <position position="109"/>
    </location>
</feature>
<comment type="caution">
    <text evidence="3">The sequence shown here is derived from an EMBL/GenBank/DDBJ whole genome shotgun (WGS) entry which is preliminary data.</text>
</comment>
<evidence type="ECO:0000313" key="3">
    <source>
        <dbReference type="EMBL" id="EMI20268.1"/>
    </source>
</evidence>
<feature type="compositionally biased region" description="Polar residues" evidence="1">
    <location>
        <begin position="26"/>
        <end position="35"/>
    </location>
</feature>
<feature type="region of interest" description="Disordered" evidence="1">
    <location>
        <begin position="26"/>
        <end position="76"/>
    </location>
</feature>
<evidence type="ECO:0000259" key="2">
    <source>
        <dbReference type="PROSITE" id="PS50222"/>
    </source>
</evidence>
<evidence type="ECO:0000256" key="1">
    <source>
        <dbReference type="SAM" id="MobiDB-lite"/>
    </source>
</evidence>
<dbReference type="GO" id="GO:0005509">
    <property type="term" value="F:calcium ion binding"/>
    <property type="evidence" value="ECO:0007669"/>
    <property type="project" value="InterPro"/>
</dbReference>
<dbReference type="AlphaFoldDB" id="M5RLR8"/>
<gene>
    <name evidence="3" type="ORF">RMSM_02807</name>
</gene>
<dbReference type="Gene3D" id="1.10.238.10">
    <property type="entry name" value="EF-hand"/>
    <property type="match status" value="1"/>
</dbReference>
<dbReference type="Proteomes" id="UP000011991">
    <property type="component" value="Unassembled WGS sequence"/>
</dbReference>
<sequence>MISQIFDQADTNRDGCLSKQELYLAMQSQQANNQRGRGGPPPQNDAYGAPAGREANRPHPEGEHGGPPPSPGQVLPDFIVQSLDLTERQTRQLNALQSDVTKRLAGILT</sequence>
<proteinExistence type="predicted"/>
<dbReference type="InterPro" id="IPR002048">
    <property type="entry name" value="EF_hand_dom"/>
</dbReference>
<name>M5RLR8_9BACT</name>
<protein>
    <submittedName>
        <fullName evidence="3">EF hand domain protein</fullName>
    </submittedName>
</protein>
<evidence type="ECO:0000313" key="4">
    <source>
        <dbReference type="Proteomes" id="UP000011991"/>
    </source>
</evidence>
<reference evidence="3 4" key="1">
    <citation type="journal article" date="2013" name="Mar. Genomics">
        <title>Expression of sulfatases in Rhodopirellula baltica and the diversity of sulfatases in the genus Rhodopirellula.</title>
        <authorList>
            <person name="Wegner C.E."/>
            <person name="Richter-Heitmann T."/>
            <person name="Klindworth A."/>
            <person name="Klockow C."/>
            <person name="Richter M."/>
            <person name="Achstetter T."/>
            <person name="Glockner F.O."/>
            <person name="Harder J."/>
        </authorList>
    </citation>
    <scope>NUCLEOTIDE SEQUENCE [LARGE SCALE GENOMIC DNA]</scope>
    <source>
        <strain evidence="3 4">SM1</strain>
    </source>
</reference>
<dbReference type="InterPro" id="IPR011992">
    <property type="entry name" value="EF-hand-dom_pair"/>
</dbReference>
<accession>M5RLR8</accession>
<dbReference type="PROSITE" id="PS50222">
    <property type="entry name" value="EF_HAND_2"/>
    <property type="match status" value="1"/>
</dbReference>
<dbReference type="PROSITE" id="PS00018">
    <property type="entry name" value="EF_HAND_1"/>
    <property type="match status" value="1"/>
</dbReference>
<feature type="domain" description="EF-hand" evidence="2">
    <location>
        <begin position="1"/>
        <end position="32"/>
    </location>
</feature>
<keyword evidence="4" id="KW-1185">Reference proteome</keyword>
<organism evidence="3 4">
    <name type="scientific">Rhodopirellula maiorica SM1</name>
    <dbReference type="NCBI Taxonomy" id="1265738"/>
    <lineage>
        <taxon>Bacteria</taxon>
        <taxon>Pseudomonadati</taxon>
        <taxon>Planctomycetota</taxon>
        <taxon>Planctomycetia</taxon>
        <taxon>Pirellulales</taxon>
        <taxon>Pirellulaceae</taxon>
        <taxon>Novipirellula</taxon>
    </lineage>
</organism>
<dbReference type="SUPFAM" id="SSF47473">
    <property type="entry name" value="EF-hand"/>
    <property type="match status" value="1"/>
</dbReference>